<gene>
    <name evidence="2" type="ORF">GCM10010387_65580</name>
</gene>
<proteinExistence type="predicted"/>
<keyword evidence="3" id="KW-1185">Reference proteome</keyword>
<dbReference type="Gene3D" id="2.30.320.10">
    <property type="entry name" value="YwqG-like"/>
    <property type="match status" value="1"/>
</dbReference>
<evidence type="ECO:0000256" key="1">
    <source>
        <dbReference type="SAM" id="MobiDB-lite"/>
    </source>
</evidence>
<reference evidence="2" key="2">
    <citation type="submission" date="2020-09" db="EMBL/GenBank/DDBJ databases">
        <authorList>
            <person name="Sun Q."/>
            <person name="Ohkuma M."/>
        </authorList>
    </citation>
    <scope>NUCLEOTIDE SEQUENCE</scope>
    <source>
        <strain evidence="2">JCM 4988</strain>
    </source>
</reference>
<dbReference type="AlphaFoldDB" id="A0A918QPC3"/>
<organism evidence="2 3">
    <name type="scientific">Streptomyces inusitatus</name>
    <dbReference type="NCBI Taxonomy" id="68221"/>
    <lineage>
        <taxon>Bacteria</taxon>
        <taxon>Bacillati</taxon>
        <taxon>Actinomycetota</taxon>
        <taxon>Actinomycetes</taxon>
        <taxon>Kitasatosporales</taxon>
        <taxon>Streptomycetaceae</taxon>
        <taxon>Streptomyces</taxon>
    </lineage>
</organism>
<reference evidence="2" key="1">
    <citation type="journal article" date="2014" name="Int. J. Syst. Evol. Microbiol.">
        <title>Complete genome sequence of Corynebacterium casei LMG S-19264T (=DSM 44701T), isolated from a smear-ripened cheese.</title>
        <authorList>
            <consortium name="US DOE Joint Genome Institute (JGI-PGF)"/>
            <person name="Walter F."/>
            <person name="Albersmeier A."/>
            <person name="Kalinowski J."/>
            <person name="Ruckert C."/>
        </authorList>
    </citation>
    <scope>NUCLEOTIDE SEQUENCE</scope>
    <source>
        <strain evidence="2">JCM 4988</strain>
    </source>
</reference>
<name>A0A918QPC3_9ACTN</name>
<feature type="region of interest" description="Disordered" evidence="1">
    <location>
        <begin position="1"/>
        <end position="47"/>
    </location>
</feature>
<evidence type="ECO:0008006" key="4">
    <source>
        <dbReference type="Google" id="ProtNLM"/>
    </source>
</evidence>
<protein>
    <recommendedName>
        <fullName evidence="4">LigA protein</fullName>
    </recommendedName>
</protein>
<feature type="compositionally biased region" description="Basic and acidic residues" evidence="1">
    <location>
        <begin position="1"/>
        <end position="11"/>
    </location>
</feature>
<dbReference type="Proteomes" id="UP000630936">
    <property type="component" value="Unassembled WGS sequence"/>
</dbReference>
<dbReference type="RefSeq" id="WP_190126953.1">
    <property type="nucleotide sequence ID" value="NZ_BMWG01000036.1"/>
</dbReference>
<dbReference type="EMBL" id="BMWG01000036">
    <property type="protein sequence ID" value="GGZ63073.1"/>
    <property type="molecule type" value="Genomic_DNA"/>
</dbReference>
<evidence type="ECO:0000313" key="2">
    <source>
        <dbReference type="EMBL" id="GGZ63073.1"/>
    </source>
</evidence>
<comment type="caution">
    <text evidence="2">The sequence shown here is derived from an EMBL/GenBank/DDBJ whole genome shotgun (WGS) entry which is preliminary data.</text>
</comment>
<accession>A0A918QPC3</accession>
<evidence type="ECO:0000313" key="3">
    <source>
        <dbReference type="Proteomes" id="UP000630936"/>
    </source>
</evidence>
<sequence length="357" mass="39535">MTRTTPERPADIEAQFPELSQNRRTSTRLHPRQGSPTPHESSVAGPFLWPASEPWPMCTAPHSKGTGHLLADVRRERRILDAAWRRDPQNGPSETELETLAGFKAGVHAPNVSDGDPIPLLAVAQLFTRDIQDLAGPEGYDLLQVLWCPFEAHGPDHTIDVVLKWRRSTNVTDTLPGNPEPVVVGRKECVPNTCVLHPERIVEHEYAGLLSEELQESIELWEEELLDAEEDSASVGSYSSYAEYEAAAGGETSERDEVTYQHDLSIPPGWKTGGFASWHLTDPAPVTCSCGTAMRPLLTIHDREWDNGTLSWVPLEDRDTAHTPGANVPTGVYLGRGLMQIFTCPTDPTHPHRLNFQ</sequence>